<reference evidence="2 3" key="1">
    <citation type="submission" date="2016-02" db="EMBL/GenBank/DDBJ databases">
        <authorList>
            <person name="Wen L."/>
            <person name="He K."/>
            <person name="Yang H."/>
        </authorList>
    </citation>
    <scope>NUCLEOTIDE SEQUENCE [LARGE SCALE GENOMIC DNA]</scope>
    <source>
        <strain evidence="2 3">DSM 22607</strain>
    </source>
</reference>
<dbReference type="SUPFAM" id="SSF89550">
    <property type="entry name" value="PHP domain-like"/>
    <property type="match status" value="1"/>
</dbReference>
<dbReference type="AlphaFoldDB" id="A0A136Q1V9"/>
<dbReference type="PANTHER" id="PTHR36928">
    <property type="entry name" value="PHOSPHATASE YCDX-RELATED"/>
    <property type="match status" value="1"/>
</dbReference>
<evidence type="ECO:0000313" key="3">
    <source>
        <dbReference type="Proteomes" id="UP000070366"/>
    </source>
</evidence>
<dbReference type="GO" id="GO:0042578">
    <property type="term" value="F:phosphoric ester hydrolase activity"/>
    <property type="evidence" value="ECO:0007669"/>
    <property type="project" value="TreeGrafter"/>
</dbReference>
<dbReference type="CDD" id="cd07437">
    <property type="entry name" value="PHP_HisPPase_Ycdx_like"/>
    <property type="match status" value="1"/>
</dbReference>
<organism evidence="2 3">
    <name type="scientific">Christensenella minuta</name>
    <dbReference type="NCBI Taxonomy" id="626937"/>
    <lineage>
        <taxon>Bacteria</taxon>
        <taxon>Bacillati</taxon>
        <taxon>Bacillota</taxon>
        <taxon>Clostridia</taxon>
        <taxon>Christensenellales</taxon>
        <taxon>Christensenellaceae</taxon>
        <taxon>Christensenella</taxon>
    </lineage>
</organism>
<dbReference type="NCBIfam" id="NF006702">
    <property type="entry name" value="PRK09248.1"/>
    <property type="match status" value="1"/>
</dbReference>
<dbReference type="RefSeq" id="WP_066522160.1">
    <property type="nucleotide sequence ID" value="NZ_CABMOF010000007.1"/>
</dbReference>
<keyword evidence="2" id="KW-0378">Hydrolase</keyword>
<dbReference type="InterPro" id="IPR050243">
    <property type="entry name" value="PHP_phosphatase"/>
</dbReference>
<keyword evidence="3" id="KW-1185">Reference proteome</keyword>
<proteinExistence type="predicted"/>
<protein>
    <submittedName>
        <fullName evidence="2">Putative hydrolase</fullName>
    </submittedName>
</protein>
<dbReference type="KEGG" id="cmiu:B1H56_00670"/>
<dbReference type="GO" id="GO:0005829">
    <property type="term" value="C:cytosol"/>
    <property type="evidence" value="ECO:0007669"/>
    <property type="project" value="TreeGrafter"/>
</dbReference>
<sequence>MKLLVDTHTHTVASGHAYSTLRENALFAAKKGLEAFCCTDHGPGLAGGAPDFIISVLQGLPDVLEGVRMIRGCELNILDSEGNIDLSERYLKRTEFLVASMHDIVVAQGTVEENTAALVNALKNKYVDVVGHPGNPHYAVNIEEVVDAAKRCDKLIEINSHSFRHRRGSDKTCPQFIRLCKQKDVRITVSSDAHACYNVGNFEDAVRALEAEDFPQELIVSRSLGAFTEYLRERKQRIEK</sequence>
<evidence type="ECO:0000259" key="1">
    <source>
        <dbReference type="SMART" id="SM00481"/>
    </source>
</evidence>
<evidence type="ECO:0000313" key="2">
    <source>
        <dbReference type="EMBL" id="KXK64476.1"/>
    </source>
</evidence>
<name>A0A136Q1V9_9FIRM</name>
<dbReference type="GO" id="GO:0008270">
    <property type="term" value="F:zinc ion binding"/>
    <property type="evidence" value="ECO:0007669"/>
    <property type="project" value="TreeGrafter"/>
</dbReference>
<dbReference type="InterPro" id="IPR016195">
    <property type="entry name" value="Pol/histidinol_Pase-like"/>
</dbReference>
<dbReference type="InterPro" id="IPR004013">
    <property type="entry name" value="PHP_dom"/>
</dbReference>
<dbReference type="Proteomes" id="UP000070366">
    <property type="component" value="Unassembled WGS sequence"/>
</dbReference>
<accession>A0A136Q1V9</accession>
<dbReference type="Pfam" id="PF02811">
    <property type="entry name" value="PHP"/>
    <property type="match status" value="1"/>
</dbReference>
<dbReference type="Gene3D" id="3.20.20.140">
    <property type="entry name" value="Metal-dependent hydrolases"/>
    <property type="match status" value="1"/>
</dbReference>
<dbReference type="PANTHER" id="PTHR36928:SF1">
    <property type="entry name" value="PHOSPHATASE YCDX-RELATED"/>
    <property type="match status" value="1"/>
</dbReference>
<feature type="domain" description="Polymerase/histidinol phosphatase N-terminal" evidence="1">
    <location>
        <begin position="5"/>
        <end position="79"/>
    </location>
</feature>
<gene>
    <name evidence="2" type="ORF">HMPREF3293_02555</name>
</gene>
<dbReference type="OrthoDB" id="9808747at2"/>
<dbReference type="InterPro" id="IPR003141">
    <property type="entry name" value="Pol/His_phosphatase_N"/>
</dbReference>
<dbReference type="EMBL" id="LSZW01000064">
    <property type="protein sequence ID" value="KXK64476.1"/>
    <property type="molecule type" value="Genomic_DNA"/>
</dbReference>
<comment type="caution">
    <text evidence="2">The sequence shown here is derived from an EMBL/GenBank/DDBJ whole genome shotgun (WGS) entry which is preliminary data.</text>
</comment>
<dbReference type="STRING" id="626937.HMPREF3293_02555"/>
<dbReference type="SMART" id="SM00481">
    <property type="entry name" value="POLIIIAc"/>
    <property type="match status" value="1"/>
</dbReference>